<dbReference type="Pfam" id="PF00126">
    <property type="entry name" value="HTH_1"/>
    <property type="match status" value="1"/>
</dbReference>
<dbReference type="GO" id="GO:0003700">
    <property type="term" value="F:DNA-binding transcription factor activity"/>
    <property type="evidence" value="ECO:0007669"/>
    <property type="project" value="InterPro"/>
</dbReference>
<feature type="domain" description="HTH lysR-type" evidence="5">
    <location>
        <begin position="14"/>
        <end position="70"/>
    </location>
</feature>
<reference evidence="6 7" key="1">
    <citation type="submission" date="2019-07" db="EMBL/GenBank/DDBJ databases">
        <title>Genome sequencing of lignin-degrading bacterial isolates.</title>
        <authorList>
            <person name="Gladden J."/>
        </authorList>
    </citation>
    <scope>NUCLEOTIDE SEQUENCE [LARGE SCALE GENOMIC DNA]</scope>
    <source>
        <strain evidence="6 7">J11</strain>
    </source>
</reference>
<dbReference type="PANTHER" id="PTHR30419:SF8">
    <property type="entry name" value="NITROGEN ASSIMILATION TRANSCRIPTIONAL ACTIVATOR-RELATED"/>
    <property type="match status" value="1"/>
</dbReference>
<dbReference type="GO" id="GO:0005829">
    <property type="term" value="C:cytosol"/>
    <property type="evidence" value="ECO:0007669"/>
    <property type="project" value="TreeGrafter"/>
</dbReference>
<keyword evidence="7" id="KW-1185">Reference proteome</keyword>
<gene>
    <name evidence="6" type="ORF">L602_000800001240</name>
</gene>
<dbReference type="PROSITE" id="PS50931">
    <property type="entry name" value="HTH_LYSR"/>
    <property type="match status" value="1"/>
</dbReference>
<dbReference type="InterPro" id="IPR050950">
    <property type="entry name" value="HTH-type_LysR_regulators"/>
</dbReference>
<sequence>MTTAIDSVAWARRLRMRHLESFLILIDAGTLSAAADRLHMTQSAVSHWLGEMESQTGARLVVRGRRLQLTPAGEAVRKLAVRVLGEISRAHEELGSIARGAVARLHIGSVFAGVAHLIPRAIIAFQQHEPNVSIQVTEGVFNTLLERLERRDFDLIVGSMDARAYGPHLANELLFEDAIGIVVGRHHPLAHVPSPKWSDLLGYPWVMPPRETLMRTRLDTVLLERGAAGLQPRVETGSVLTIEAMVRQTDHIGVCSAAMARHLDSLGLVRALPVADAEPFGPVGAVWRQGGADEVVHRFMQCLREAATEISGRLVGGIARPR</sequence>
<dbReference type="EMBL" id="VLJN01000066">
    <property type="protein sequence ID" value="TWG79055.1"/>
    <property type="molecule type" value="Genomic_DNA"/>
</dbReference>
<dbReference type="InterPro" id="IPR036390">
    <property type="entry name" value="WH_DNA-bd_sf"/>
</dbReference>
<evidence type="ECO:0000259" key="5">
    <source>
        <dbReference type="PROSITE" id="PS50931"/>
    </source>
</evidence>
<evidence type="ECO:0000256" key="4">
    <source>
        <dbReference type="ARBA" id="ARBA00023163"/>
    </source>
</evidence>
<evidence type="ECO:0000313" key="7">
    <source>
        <dbReference type="Proteomes" id="UP000318141"/>
    </source>
</evidence>
<accession>A0A562B1L2</accession>
<dbReference type="PANTHER" id="PTHR30419">
    <property type="entry name" value="HTH-TYPE TRANSCRIPTIONAL REGULATOR YBHD"/>
    <property type="match status" value="1"/>
</dbReference>
<dbReference type="InterPro" id="IPR000847">
    <property type="entry name" value="LysR_HTH_N"/>
</dbReference>
<dbReference type="InterPro" id="IPR036388">
    <property type="entry name" value="WH-like_DNA-bd_sf"/>
</dbReference>
<dbReference type="Proteomes" id="UP000318141">
    <property type="component" value="Unassembled WGS sequence"/>
</dbReference>
<evidence type="ECO:0000313" key="6">
    <source>
        <dbReference type="EMBL" id="TWG79055.1"/>
    </source>
</evidence>
<proteinExistence type="inferred from homology"/>
<name>A0A562B1L2_9BURK</name>
<keyword evidence="3 6" id="KW-0238">DNA-binding</keyword>
<keyword evidence="4" id="KW-0804">Transcription</keyword>
<dbReference type="Pfam" id="PF03466">
    <property type="entry name" value="LysR_substrate"/>
    <property type="match status" value="1"/>
</dbReference>
<evidence type="ECO:0000256" key="1">
    <source>
        <dbReference type="ARBA" id="ARBA00009437"/>
    </source>
</evidence>
<protein>
    <submittedName>
        <fullName evidence="6">DNA-binding transcriptional LysR family regulator</fullName>
    </submittedName>
</protein>
<dbReference type="InterPro" id="IPR005119">
    <property type="entry name" value="LysR_subst-bd"/>
</dbReference>
<dbReference type="Gene3D" id="1.10.10.10">
    <property type="entry name" value="Winged helix-like DNA-binding domain superfamily/Winged helix DNA-binding domain"/>
    <property type="match status" value="1"/>
</dbReference>
<evidence type="ECO:0000256" key="2">
    <source>
        <dbReference type="ARBA" id="ARBA00023015"/>
    </source>
</evidence>
<dbReference type="SUPFAM" id="SSF53850">
    <property type="entry name" value="Periplasmic binding protein-like II"/>
    <property type="match status" value="1"/>
</dbReference>
<keyword evidence="2" id="KW-0805">Transcription regulation</keyword>
<dbReference type="GO" id="GO:0003677">
    <property type="term" value="F:DNA binding"/>
    <property type="evidence" value="ECO:0007669"/>
    <property type="project" value="UniProtKB-KW"/>
</dbReference>
<dbReference type="AlphaFoldDB" id="A0A562B1L2"/>
<comment type="similarity">
    <text evidence="1">Belongs to the LysR transcriptional regulatory family.</text>
</comment>
<dbReference type="SUPFAM" id="SSF46785">
    <property type="entry name" value="Winged helix' DNA-binding domain"/>
    <property type="match status" value="1"/>
</dbReference>
<organism evidence="6 7">
    <name type="scientific">Cupriavidus gilardii J11</name>
    <dbReference type="NCBI Taxonomy" id="936133"/>
    <lineage>
        <taxon>Bacteria</taxon>
        <taxon>Pseudomonadati</taxon>
        <taxon>Pseudomonadota</taxon>
        <taxon>Betaproteobacteria</taxon>
        <taxon>Burkholderiales</taxon>
        <taxon>Burkholderiaceae</taxon>
        <taxon>Cupriavidus</taxon>
    </lineage>
</organism>
<evidence type="ECO:0000256" key="3">
    <source>
        <dbReference type="ARBA" id="ARBA00023125"/>
    </source>
</evidence>
<dbReference type="Gene3D" id="3.40.190.10">
    <property type="entry name" value="Periplasmic binding protein-like II"/>
    <property type="match status" value="2"/>
</dbReference>
<comment type="caution">
    <text evidence="6">The sequence shown here is derived from an EMBL/GenBank/DDBJ whole genome shotgun (WGS) entry which is preliminary data.</text>
</comment>